<accession>A0A1A8WFG9</accession>
<dbReference type="EMBL" id="FLQU01001160">
    <property type="protein sequence ID" value="SBS91699.1"/>
    <property type="molecule type" value="Genomic_DNA"/>
</dbReference>
<dbReference type="Proteomes" id="UP000078560">
    <property type="component" value="Unassembled WGS sequence"/>
</dbReference>
<proteinExistence type="predicted"/>
<name>A0A1A8WFG9_PLAOA</name>
<gene>
    <name evidence="1" type="ORF">POVCU2_0069340</name>
</gene>
<organism evidence="1 2">
    <name type="scientific">Plasmodium ovale curtisi</name>
    <dbReference type="NCBI Taxonomy" id="864141"/>
    <lineage>
        <taxon>Eukaryota</taxon>
        <taxon>Sar</taxon>
        <taxon>Alveolata</taxon>
        <taxon>Apicomplexa</taxon>
        <taxon>Aconoidasida</taxon>
        <taxon>Haemosporida</taxon>
        <taxon>Plasmodiidae</taxon>
        <taxon>Plasmodium</taxon>
        <taxon>Plasmodium (Plasmodium)</taxon>
    </lineage>
</organism>
<reference evidence="2" key="1">
    <citation type="submission" date="2016-05" db="EMBL/GenBank/DDBJ databases">
        <authorList>
            <person name="Naeem Raeece"/>
        </authorList>
    </citation>
    <scope>NUCLEOTIDE SEQUENCE [LARGE SCALE GENOMIC DNA]</scope>
</reference>
<dbReference type="AlphaFoldDB" id="A0A1A8WFG9"/>
<protein>
    <submittedName>
        <fullName evidence="1">Uncharacterized protein</fullName>
    </submittedName>
</protein>
<sequence length="386" mass="43362">KLNIENEASKLLDLKTTGNYGVMGLGKDDNLSIANTNIRDGDIQNGEENKIIILKAHNKKYPDLMSGYIFDLEYIQKLIEIYGGTSAYVEVHALNEDQLDAQCGFRHLKKEVMIIENDLDMNINNTEYEYIEKNQIENDKLKSECISYASKSIKHMLSSYNTLTFYKPTQLLNFTFHLFQILSLYSNFSISLKPLNFEASTSLSKINQPLTSGITNTQEQNVNTSTGIGNTSNVPNIVVTGSNENVANINQRTQNPLDVNSLNRFGSNVLSNDQINSSTFHPEVNNLGGRNTGNMINSQNKYGIKNNIFNKCLDCTGYWYSCNCSLNNFEKSTLTLSTQISLLLILCLHPNIDKYVYEKRKNIKINNSLSPDGTNIGVQSSGKEHI</sequence>
<evidence type="ECO:0000313" key="2">
    <source>
        <dbReference type="Proteomes" id="UP000078560"/>
    </source>
</evidence>
<feature type="non-terminal residue" evidence="1">
    <location>
        <position position="1"/>
    </location>
</feature>
<evidence type="ECO:0000313" key="1">
    <source>
        <dbReference type="EMBL" id="SBS91699.1"/>
    </source>
</evidence>
<feature type="non-terminal residue" evidence="1">
    <location>
        <position position="386"/>
    </location>
</feature>